<evidence type="ECO:0000256" key="1">
    <source>
        <dbReference type="SAM" id="MobiDB-lite"/>
    </source>
</evidence>
<sequence>MMKVSIVFAFSCLLAYVIGTGDRGAYERMLLYNAYIAEEFYKPGEFTIAPDCKGSRPGERCTFLEMLRHVWVATKGGQQEMPGAGKPPILVGDPPPYDETDSKTKKSSLSARNKFFLPKSNWYKANLGQFYFTNDNKEIFREGLSPDQDGQNFAKIWSQKPHSLQQLVVASSWDRWMEIGKMAAGASRYEHTFAKMGDAISASRMHLLTQTPSLSAQQSALFDMAESVGSTIRNLRDQDTEKYRSGDRTVDGKTKERTGPVNQPSDLAQRLLATPEFQQLQLTLEEKGNLIAVKKSGIVPIPKPAASTEWLVFDNIETAKRWKTKIPNVEEVITRVCDAYKLEPIPKEHYIQIAAIEEANRKIKSSIPATLGACAT</sequence>
<name>A0A9N9KV20_9HELO</name>
<keyword evidence="4" id="KW-1185">Reference proteome</keyword>
<organism evidence="3 4">
    <name type="scientific">Hymenoscyphus fraxineus</name>
    <dbReference type="NCBI Taxonomy" id="746836"/>
    <lineage>
        <taxon>Eukaryota</taxon>
        <taxon>Fungi</taxon>
        <taxon>Dikarya</taxon>
        <taxon>Ascomycota</taxon>
        <taxon>Pezizomycotina</taxon>
        <taxon>Leotiomycetes</taxon>
        <taxon>Helotiales</taxon>
        <taxon>Helotiaceae</taxon>
        <taxon>Hymenoscyphus</taxon>
    </lineage>
</organism>
<accession>A0A9N9KV20</accession>
<feature type="region of interest" description="Disordered" evidence="1">
    <location>
        <begin position="77"/>
        <end position="106"/>
    </location>
</feature>
<feature type="signal peptide" evidence="2">
    <location>
        <begin position="1"/>
        <end position="19"/>
    </location>
</feature>
<feature type="compositionally biased region" description="Basic and acidic residues" evidence="1">
    <location>
        <begin position="241"/>
        <end position="258"/>
    </location>
</feature>
<evidence type="ECO:0000313" key="3">
    <source>
        <dbReference type="EMBL" id="CAG8954009.1"/>
    </source>
</evidence>
<protein>
    <submittedName>
        <fullName evidence="3">Uncharacterized protein</fullName>
    </submittedName>
</protein>
<feature type="chain" id="PRO_5040116422" evidence="2">
    <location>
        <begin position="20"/>
        <end position="376"/>
    </location>
</feature>
<dbReference type="AlphaFoldDB" id="A0A9N9KV20"/>
<dbReference type="EMBL" id="CAJVRL010000055">
    <property type="protein sequence ID" value="CAG8954009.1"/>
    <property type="molecule type" value="Genomic_DNA"/>
</dbReference>
<proteinExistence type="predicted"/>
<keyword evidence="2" id="KW-0732">Signal</keyword>
<dbReference type="OrthoDB" id="3544060at2759"/>
<dbReference type="Proteomes" id="UP000696280">
    <property type="component" value="Unassembled WGS sequence"/>
</dbReference>
<evidence type="ECO:0000256" key="2">
    <source>
        <dbReference type="SAM" id="SignalP"/>
    </source>
</evidence>
<reference evidence="3" key="1">
    <citation type="submission" date="2021-07" db="EMBL/GenBank/DDBJ databases">
        <authorList>
            <person name="Durling M."/>
        </authorList>
    </citation>
    <scope>NUCLEOTIDE SEQUENCE</scope>
</reference>
<gene>
    <name evidence="3" type="ORF">HYFRA_00009108</name>
</gene>
<evidence type="ECO:0000313" key="4">
    <source>
        <dbReference type="Proteomes" id="UP000696280"/>
    </source>
</evidence>
<feature type="region of interest" description="Disordered" evidence="1">
    <location>
        <begin position="241"/>
        <end position="263"/>
    </location>
</feature>
<comment type="caution">
    <text evidence="3">The sequence shown here is derived from an EMBL/GenBank/DDBJ whole genome shotgun (WGS) entry which is preliminary data.</text>
</comment>